<sequence>MDIPKTLKYSSIAISGPPGAGRSTLLRNLKPIVTRWDWQLFSGGDWARQFAIENGSHNPDDPKHHLATDYNDNIDHQIDTVMREKLSDPNAHYVVESWIAGWNMRGFPHVLKVLLQCEDSLRIDRLVNRDNLTVEEAKGHIHEREEANFEKWKRMYGVADFWDPKYYNLVIDTYSNGPKETLNLVFRALGYTPAAV</sequence>
<dbReference type="SUPFAM" id="SSF52540">
    <property type="entry name" value="P-loop containing nucleoside triphosphate hydrolases"/>
    <property type="match status" value="1"/>
</dbReference>
<organism evidence="1 2">
    <name type="scientific">Candidatus Gottesmanbacteria bacterium RIFCSPLOWO2_01_FULL_46_9</name>
    <dbReference type="NCBI Taxonomy" id="1798394"/>
    <lineage>
        <taxon>Bacteria</taxon>
        <taxon>Candidatus Gottesmaniibacteriota</taxon>
    </lineage>
</organism>
<evidence type="ECO:0008006" key="3">
    <source>
        <dbReference type="Google" id="ProtNLM"/>
    </source>
</evidence>
<dbReference type="InterPro" id="IPR027417">
    <property type="entry name" value="P-loop_NTPase"/>
</dbReference>
<name>A0A1F6B2J4_9BACT</name>
<dbReference type="Pfam" id="PF13238">
    <property type="entry name" value="AAA_18"/>
    <property type="match status" value="1"/>
</dbReference>
<proteinExistence type="predicted"/>
<protein>
    <recommendedName>
        <fullName evidence="3">(d)CMP kinase</fullName>
    </recommendedName>
</protein>
<reference evidence="1 2" key="1">
    <citation type="journal article" date="2016" name="Nat. Commun.">
        <title>Thousands of microbial genomes shed light on interconnected biogeochemical processes in an aquifer system.</title>
        <authorList>
            <person name="Anantharaman K."/>
            <person name="Brown C.T."/>
            <person name="Hug L.A."/>
            <person name="Sharon I."/>
            <person name="Castelle C.J."/>
            <person name="Probst A.J."/>
            <person name="Thomas B.C."/>
            <person name="Singh A."/>
            <person name="Wilkins M.J."/>
            <person name="Karaoz U."/>
            <person name="Brodie E.L."/>
            <person name="Williams K.H."/>
            <person name="Hubbard S.S."/>
            <person name="Banfield J.F."/>
        </authorList>
    </citation>
    <scope>NUCLEOTIDE SEQUENCE [LARGE SCALE GENOMIC DNA]</scope>
</reference>
<gene>
    <name evidence="1" type="ORF">A3A63_04090</name>
</gene>
<evidence type="ECO:0000313" key="1">
    <source>
        <dbReference type="EMBL" id="OGG31150.1"/>
    </source>
</evidence>
<dbReference type="Proteomes" id="UP000176450">
    <property type="component" value="Unassembled WGS sequence"/>
</dbReference>
<dbReference type="EMBL" id="MFJX01000024">
    <property type="protein sequence ID" value="OGG31150.1"/>
    <property type="molecule type" value="Genomic_DNA"/>
</dbReference>
<dbReference type="Gene3D" id="3.40.50.300">
    <property type="entry name" value="P-loop containing nucleotide triphosphate hydrolases"/>
    <property type="match status" value="1"/>
</dbReference>
<evidence type="ECO:0000313" key="2">
    <source>
        <dbReference type="Proteomes" id="UP000176450"/>
    </source>
</evidence>
<comment type="caution">
    <text evidence="1">The sequence shown here is derived from an EMBL/GenBank/DDBJ whole genome shotgun (WGS) entry which is preliminary data.</text>
</comment>
<accession>A0A1F6B2J4</accession>
<dbReference type="AlphaFoldDB" id="A0A1F6B2J4"/>